<keyword evidence="3 6" id="KW-0812">Transmembrane</keyword>
<keyword evidence="9" id="KW-1185">Reference proteome</keyword>
<dbReference type="GO" id="GO:0005886">
    <property type="term" value="C:plasma membrane"/>
    <property type="evidence" value="ECO:0007669"/>
    <property type="project" value="UniProtKB-SubCell"/>
</dbReference>
<feature type="transmembrane region" description="Helical" evidence="6">
    <location>
        <begin position="12"/>
        <end position="34"/>
    </location>
</feature>
<dbReference type="PANTHER" id="PTHR23531">
    <property type="entry name" value="QUINOLENE RESISTANCE PROTEIN NORA"/>
    <property type="match status" value="1"/>
</dbReference>
<organism evidence="8 9">
    <name type="scientific">Lentibacillus cibarius</name>
    <dbReference type="NCBI Taxonomy" id="2583219"/>
    <lineage>
        <taxon>Bacteria</taxon>
        <taxon>Bacillati</taxon>
        <taxon>Bacillota</taxon>
        <taxon>Bacilli</taxon>
        <taxon>Bacillales</taxon>
        <taxon>Bacillaceae</taxon>
        <taxon>Lentibacillus</taxon>
    </lineage>
</organism>
<comment type="subcellular location">
    <subcellularLocation>
        <location evidence="1">Cell membrane</location>
        <topology evidence="1">Multi-pass membrane protein</topology>
    </subcellularLocation>
</comment>
<keyword evidence="5 6" id="KW-0472">Membrane</keyword>
<evidence type="ECO:0000256" key="6">
    <source>
        <dbReference type="SAM" id="Phobius"/>
    </source>
</evidence>
<evidence type="ECO:0000256" key="3">
    <source>
        <dbReference type="ARBA" id="ARBA00022692"/>
    </source>
</evidence>
<feature type="transmembrane region" description="Helical" evidence="6">
    <location>
        <begin position="362"/>
        <end position="381"/>
    </location>
</feature>
<feature type="transmembrane region" description="Helical" evidence="6">
    <location>
        <begin position="100"/>
        <end position="123"/>
    </location>
</feature>
<feature type="domain" description="Major facilitator superfamily (MFS) profile" evidence="7">
    <location>
        <begin position="9"/>
        <end position="385"/>
    </location>
</feature>
<proteinExistence type="predicted"/>
<feature type="transmembrane region" description="Helical" evidence="6">
    <location>
        <begin position="210"/>
        <end position="231"/>
    </location>
</feature>
<dbReference type="PANTHER" id="PTHR23531:SF2">
    <property type="entry name" value="PERMEASE"/>
    <property type="match status" value="1"/>
</dbReference>
<evidence type="ECO:0000313" key="8">
    <source>
        <dbReference type="EMBL" id="TRM13244.1"/>
    </source>
</evidence>
<dbReference type="SUPFAM" id="SSF103473">
    <property type="entry name" value="MFS general substrate transporter"/>
    <property type="match status" value="1"/>
</dbReference>
<sequence>MQEPIWTKSFIGISMTQFMVFMIYYTFLTTLPIYVIQDLGGSEAQGGLIVTTMLVSAILIRPFSAKILDKIGKKRGLIISVALFTVTSFVYIGVESFIPLLIVRFVHGLTFSVATTATGAIAADVIPPARRGAGLGYFAMAMNLAVVAGPFIGLTVLQFGTFSLLFLIMSVLMVIGLIFAVVVHVPADLEQAHAFAPNKLTLTDLIEPKALPIAIISSLVALVYASVISFISVYADAIGLAATASYFFLVFAVVMICTRPFFGRTFDTKGPNYVIVPCLFIFAVGLIVLGFTSTASMLLLSAGLIGLGYGTLLPSFQTMAIQTTHHTRSGQATATFFMLFDGGIALGSFVWGLVVAGFGYQALYTLCGLVVLGIAVLFMWYQKRQEKARVLRKLVQDRDIP</sequence>
<accession>A0A549YMZ0</accession>
<reference evidence="8 9" key="1">
    <citation type="submission" date="2019-07" db="EMBL/GenBank/DDBJ databases">
        <title>Genomic analysis of Lentibacillus sp. NKC851-2.</title>
        <authorList>
            <person name="Oh Y.J."/>
        </authorList>
    </citation>
    <scope>NUCLEOTIDE SEQUENCE [LARGE SCALE GENOMIC DNA]</scope>
    <source>
        <strain evidence="8 9">NKC851-2</strain>
    </source>
</reference>
<evidence type="ECO:0000313" key="9">
    <source>
        <dbReference type="Proteomes" id="UP000319280"/>
    </source>
</evidence>
<dbReference type="EMBL" id="VJMZ01000001">
    <property type="protein sequence ID" value="TRM13244.1"/>
    <property type="molecule type" value="Genomic_DNA"/>
</dbReference>
<dbReference type="InterPro" id="IPR052714">
    <property type="entry name" value="MFS_Exporter"/>
</dbReference>
<dbReference type="InterPro" id="IPR011701">
    <property type="entry name" value="MFS"/>
</dbReference>
<keyword evidence="4 6" id="KW-1133">Transmembrane helix</keyword>
<keyword evidence="2" id="KW-0813">Transport</keyword>
<feature type="transmembrane region" description="Helical" evidence="6">
    <location>
        <begin position="165"/>
        <end position="189"/>
    </location>
</feature>
<dbReference type="GO" id="GO:0022857">
    <property type="term" value="F:transmembrane transporter activity"/>
    <property type="evidence" value="ECO:0007669"/>
    <property type="project" value="InterPro"/>
</dbReference>
<feature type="transmembrane region" description="Helical" evidence="6">
    <location>
        <begin position="237"/>
        <end position="258"/>
    </location>
</feature>
<dbReference type="AlphaFoldDB" id="A0A549YMZ0"/>
<evidence type="ECO:0000256" key="1">
    <source>
        <dbReference type="ARBA" id="ARBA00004651"/>
    </source>
</evidence>
<feature type="transmembrane region" description="Helical" evidence="6">
    <location>
        <begin position="135"/>
        <end position="159"/>
    </location>
</feature>
<feature type="transmembrane region" description="Helical" evidence="6">
    <location>
        <begin position="270"/>
        <end position="291"/>
    </location>
</feature>
<feature type="transmembrane region" description="Helical" evidence="6">
    <location>
        <begin position="336"/>
        <end position="356"/>
    </location>
</feature>
<evidence type="ECO:0000256" key="5">
    <source>
        <dbReference type="ARBA" id="ARBA00023136"/>
    </source>
</evidence>
<comment type="caution">
    <text evidence="8">The sequence shown here is derived from an EMBL/GenBank/DDBJ whole genome shotgun (WGS) entry which is preliminary data.</text>
</comment>
<dbReference type="InterPro" id="IPR020846">
    <property type="entry name" value="MFS_dom"/>
</dbReference>
<evidence type="ECO:0000256" key="4">
    <source>
        <dbReference type="ARBA" id="ARBA00022989"/>
    </source>
</evidence>
<dbReference type="Pfam" id="PF07690">
    <property type="entry name" value="MFS_1"/>
    <property type="match status" value="1"/>
</dbReference>
<feature type="transmembrane region" description="Helical" evidence="6">
    <location>
        <begin position="46"/>
        <end position="64"/>
    </location>
</feature>
<dbReference type="InterPro" id="IPR036259">
    <property type="entry name" value="MFS_trans_sf"/>
</dbReference>
<gene>
    <name evidence="8" type="ORF">FH966_09605</name>
</gene>
<dbReference type="CDD" id="cd17489">
    <property type="entry name" value="MFS_YfcJ_like"/>
    <property type="match status" value="1"/>
</dbReference>
<evidence type="ECO:0000256" key="2">
    <source>
        <dbReference type="ARBA" id="ARBA00022448"/>
    </source>
</evidence>
<evidence type="ECO:0000259" key="7">
    <source>
        <dbReference type="PROSITE" id="PS50850"/>
    </source>
</evidence>
<feature type="transmembrane region" description="Helical" evidence="6">
    <location>
        <begin position="297"/>
        <end position="316"/>
    </location>
</feature>
<dbReference type="PROSITE" id="PS50850">
    <property type="entry name" value="MFS"/>
    <property type="match status" value="1"/>
</dbReference>
<dbReference type="Proteomes" id="UP000319280">
    <property type="component" value="Unassembled WGS sequence"/>
</dbReference>
<name>A0A549YMZ0_9BACI</name>
<protein>
    <submittedName>
        <fullName evidence="8">MFS transporter</fullName>
    </submittedName>
</protein>
<feature type="transmembrane region" description="Helical" evidence="6">
    <location>
        <begin position="76"/>
        <end position="94"/>
    </location>
</feature>
<dbReference type="Gene3D" id="1.20.1250.20">
    <property type="entry name" value="MFS general substrate transporter like domains"/>
    <property type="match status" value="2"/>
</dbReference>